<dbReference type="PANTHER" id="PTHR31909:SF3">
    <property type="entry name" value="SIMILAR TO PROTEIN C20ORF85 HOMOLOG"/>
    <property type="match status" value="1"/>
</dbReference>
<dbReference type="Proteomes" id="UP000887567">
    <property type="component" value="Unplaced"/>
</dbReference>
<dbReference type="RefSeq" id="XP_020907687.1">
    <property type="nucleotide sequence ID" value="XM_021052028.2"/>
</dbReference>
<keyword evidence="2" id="KW-1185">Reference proteome</keyword>
<sequence length="137" mass="15959">MYGGRGTLKACNFVHNDEIWKDHVQMEIVAQRKWPDRWGFFAETYDQLEQSLEEIGDEIPPNAKVKNTTADLATRAFEIYDFKPEKSGKNPNEKFPETDSKHIGWRLNFKAPISQYIIKSTGKKDILRQLEWPAESL</sequence>
<dbReference type="KEGG" id="epa:110245732"/>
<evidence type="ECO:0000313" key="2">
    <source>
        <dbReference type="Proteomes" id="UP000887567"/>
    </source>
</evidence>
<dbReference type="InterPro" id="IPR020339">
    <property type="entry name" value="C20orf85-like"/>
</dbReference>
<dbReference type="EnsemblMetazoa" id="XM_021052028.2">
    <property type="protein sequence ID" value="XP_020907687.1"/>
    <property type="gene ID" value="LOC110245732"/>
</dbReference>
<dbReference type="GeneID" id="110245732"/>
<dbReference type="OMA" id="KDHVQME"/>
<dbReference type="OrthoDB" id="10031946at2759"/>
<name>A0A913XPL7_EXADI</name>
<dbReference type="AlphaFoldDB" id="A0A913XPL7"/>
<organism evidence="1 2">
    <name type="scientific">Exaiptasia diaphana</name>
    <name type="common">Tropical sea anemone</name>
    <name type="synonym">Aiptasia pulchella</name>
    <dbReference type="NCBI Taxonomy" id="2652724"/>
    <lineage>
        <taxon>Eukaryota</taxon>
        <taxon>Metazoa</taxon>
        <taxon>Cnidaria</taxon>
        <taxon>Anthozoa</taxon>
        <taxon>Hexacorallia</taxon>
        <taxon>Actiniaria</taxon>
        <taxon>Aiptasiidae</taxon>
        <taxon>Exaiptasia</taxon>
    </lineage>
</organism>
<evidence type="ECO:0000313" key="1">
    <source>
        <dbReference type="EnsemblMetazoa" id="XP_020907687.1"/>
    </source>
</evidence>
<accession>A0A913XPL7</accession>
<protein>
    <submittedName>
        <fullName evidence="1">Uncharacterized protein</fullName>
    </submittedName>
</protein>
<dbReference type="Pfam" id="PF14945">
    <property type="entry name" value="LLC1"/>
    <property type="match status" value="1"/>
</dbReference>
<proteinExistence type="predicted"/>
<dbReference type="PANTHER" id="PTHR31909">
    <property type="entry name" value="CHROMOSOME 20 ORF85 FAMILY MEMBER"/>
    <property type="match status" value="1"/>
</dbReference>
<reference evidence="1" key="1">
    <citation type="submission" date="2022-11" db="UniProtKB">
        <authorList>
            <consortium name="EnsemblMetazoa"/>
        </authorList>
    </citation>
    <scope>IDENTIFICATION</scope>
</reference>